<dbReference type="RefSeq" id="WP_055394703.1">
    <property type="nucleotide sequence ID" value="NZ_LCTZ01000002.1"/>
</dbReference>
<dbReference type="InterPro" id="IPR008756">
    <property type="entry name" value="Peptidase_M56"/>
</dbReference>
<dbReference type="EMBL" id="LCTZ01000002">
    <property type="protein sequence ID" value="KQC30152.1"/>
    <property type="molecule type" value="Genomic_DNA"/>
</dbReference>
<feature type="transmembrane region" description="Helical" evidence="11">
    <location>
        <begin position="6"/>
        <end position="22"/>
    </location>
</feature>
<keyword evidence="10" id="KW-0175">Coiled coil</keyword>
<evidence type="ECO:0000256" key="6">
    <source>
        <dbReference type="ARBA" id="ARBA00022692"/>
    </source>
</evidence>
<keyword evidence="3" id="KW-0813">Transport</keyword>
<keyword evidence="14" id="KW-1185">Reference proteome</keyword>
<keyword evidence="9 11" id="KW-0472">Membrane</keyword>
<comment type="subcellular location">
    <subcellularLocation>
        <location evidence="1">Cell inner membrane</location>
        <topology evidence="1">Single-pass membrane protein</topology>
        <orientation evidence="1">Periplasmic side</orientation>
    </subcellularLocation>
</comment>
<evidence type="ECO:0000256" key="5">
    <source>
        <dbReference type="ARBA" id="ARBA00022519"/>
    </source>
</evidence>
<reference evidence="13 14" key="1">
    <citation type="submission" date="2015-04" db="EMBL/GenBank/DDBJ databases">
        <title>Complete genome of flavobacterium.</title>
        <authorList>
            <person name="Kwon Y.M."/>
            <person name="Kim S.-J."/>
        </authorList>
    </citation>
    <scope>NUCLEOTIDE SEQUENCE [LARGE SCALE GENOMIC DNA]</scope>
    <source>
        <strain evidence="13 14">DK169</strain>
    </source>
</reference>
<gene>
    <name evidence="13" type="ORF">AAY42_09890</name>
</gene>
<dbReference type="PANTHER" id="PTHR33446:SF2">
    <property type="entry name" value="PROTEIN TONB"/>
    <property type="match status" value="1"/>
</dbReference>
<dbReference type="GO" id="GO:0015031">
    <property type="term" value="P:protein transport"/>
    <property type="evidence" value="ECO:0007669"/>
    <property type="project" value="UniProtKB-KW"/>
</dbReference>
<evidence type="ECO:0000256" key="1">
    <source>
        <dbReference type="ARBA" id="ARBA00004383"/>
    </source>
</evidence>
<evidence type="ECO:0000256" key="7">
    <source>
        <dbReference type="ARBA" id="ARBA00022927"/>
    </source>
</evidence>
<feature type="domain" description="TonB C-terminal" evidence="12">
    <location>
        <begin position="370"/>
        <end position="459"/>
    </location>
</feature>
<keyword evidence="4" id="KW-1003">Cell membrane</keyword>
<dbReference type="InterPro" id="IPR037682">
    <property type="entry name" value="TonB_C"/>
</dbReference>
<sequence length="459" mass="53461">MIRYLIECLVFQLVFLMIYDFFLKKETFFKWNRAYLLGTFALSLVLPWIKIEALKTTVSSEFIGYPTFLIQLDEVMVSPTNKVGFFENLSTVYLLFVSGALLAAFWFGHKLFSLFRLRQQGTVHDCNDFTKVVIRQSEIAFSFFRTVFLGDRISEEKERNIVEHELVHIKQWHSLDLLFFELMRILFWFNPLVYIYQNRVSELHEFIADSKVGKENKKEQYQLLLSEVFQTQNISFVNQFFKKSLIKKRIVMLQKQKSKAIWQLKYTVVLPLVFGIIVFNSCQVEESNAKKADSLTERISLLEEEITSLDSLTQEEKEALAKMIYNVYPKETRGISGKYGNINYSGVPFTSVDEAPIFPGCENAEDTQACFQEMMQKHIRKHFNYPQEAQENGIQGRVNIIFKISSDGSITELRLRGPDVLLEDEARRIISKLPKMVPGKHNGEVVDVPFSIPISFKLR</sequence>
<evidence type="ECO:0000256" key="10">
    <source>
        <dbReference type="SAM" id="Coils"/>
    </source>
</evidence>
<comment type="caution">
    <text evidence="13">The sequence shown here is derived from an EMBL/GenBank/DDBJ whole genome shotgun (WGS) entry which is preliminary data.</text>
</comment>
<evidence type="ECO:0000259" key="12">
    <source>
        <dbReference type="PROSITE" id="PS52015"/>
    </source>
</evidence>
<feature type="coiled-coil region" evidence="10">
    <location>
        <begin position="292"/>
        <end position="322"/>
    </location>
</feature>
<evidence type="ECO:0000256" key="11">
    <source>
        <dbReference type="SAM" id="Phobius"/>
    </source>
</evidence>
<evidence type="ECO:0000256" key="4">
    <source>
        <dbReference type="ARBA" id="ARBA00022475"/>
    </source>
</evidence>
<dbReference type="SUPFAM" id="SSF74653">
    <property type="entry name" value="TolA/TonB C-terminal domain"/>
    <property type="match status" value="1"/>
</dbReference>
<proteinExistence type="inferred from homology"/>
<dbReference type="InterPro" id="IPR051045">
    <property type="entry name" value="TonB-dependent_transducer"/>
</dbReference>
<name>A0A0Q0WXE9_9FLAO</name>
<organism evidence="13 14">
    <name type="scientific">Flagellimonas eckloniae</name>
    <dbReference type="NCBI Taxonomy" id="346185"/>
    <lineage>
        <taxon>Bacteria</taxon>
        <taxon>Pseudomonadati</taxon>
        <taxon>Bacteroidota</taxon>
        <taxon>Flavobacteriia</taxon>
        <taxon>Flavobacteriales</taxon>
        <taxon>Flavobacteriaceae</taxon>
        <taxon>Flagellimonas</taxon>
    </lineage>
</organism>
<evidence type="ECO:0000256" key="8">
    <source>
        <dbReference type="ARBA" id="ARBA00022989"/>
    </source>
</evidence>
<dbReference type="OrthoDB" id="1522859at2"/>
<evidence type="ECO:0000256" key="3">
    <source>
        <dbReference type="ARBA" id="ARBA00022448"/>
    </source>
</evidence>
<feature type="transmembrane region" description="Helical" evidence="11">
    <location>
        <begin position="90"/>
        <end position="108"/>
    </location>
</feature>
<keyword evidence="6 11" id="KW-0812">Transmembrane</keyword>
<dbReference type="GO" id="GO:0098797">
    <property type="term" value="C:plasma membrane protein complex"/>
    <property type="evidence" value="ECO:0007669"/>
    <property type="project" value="TreeGrafter"/>
</dbReference>
<dbReference type="Pfam" id="PF03544">
    <property type="entry name" value="TonB_C"/>
    <property type="match status" value="1"/>
</dbReference>
<protein>
    <submittedName>
        <fullName evidence="13">Energy transducer TonB</fullName>
    </submittedName>
</protein>
<dbReference type="Gene3D" id="3.30.1150.10">
    <property type="match status" value="1"/>
</dbReference>
<keyword evidence="5" id="KW-0997">Cell inner membrane</keyword>
<dbReference type="CDD" id="cd07341">
    <property type="entry name" value="M56_BlaR1_MecR1_like"/>
    <property type="match status" value="1"/>
</dbReference>
<dbReference type="InterPro" id="IPR006260">
    <property type="entry name" value="TonB/TolA_C"/>
</dbReference>
<dbReference type="PATRIC" id="fig|1547436.3.peg.2032"/>
<dbReference type="Proteomes" id="UP000050827">
    <property type="component" value="Unassembled WGS sequence"/>
</dbReference>
<dbReference type="PANTHER" id="PTHR33446">
    <property type="entry name" value="PROTEIN TONB-RELATED"/>
    <property type="match status" value="1"/>
</dbReference>
<evidence type="ECO:0000256" key="9">
    <source>
        <dbReference type="ARBA" id="ARBA00023136"/>
    </source>
</evidence>
<dbReference type="Pfam" id="PF05569">
    <property type="entry name" value="Peptidase_M56"/>
    <property type="match status" value="1"/>
</dbReference>
<dbReference type="STRING" id="346185.AAY42_09890"/>
<evidence type="ECO:0000313" key="14">
    <source>
        <dbReference type="Proteomes" id="UP000050827"/>
    </source>
</evidence>
<evidence type="ECO:0000256" key="2">
    <source>
        <dbReference type="ARBA" id="ARBA00006555"/>
    </source>
</evidence>
<dbReference type="AlphaFoldDB" id="A0A0Q0WXE9"/>
<keyword evidence="8 11" id="KW-1133">Transmembrane helix</keyword>
<dbReference type="GO" id="GO:0055085">
    <property type="term" value="P:transmembrane transport"/>
    <property type="evidence" value="ECO:0007669"/>
    <property type="project" value="InterPro"/>
</dbReference>
<accession>A0A0Q0WXE9</accession>
<evidence type="ECO:0000313" key="13">
    <source>
        <dbReference type="EMBL" id="KQC30152.1"/>
    </source>
</evidence>
<comment type="similarity">
    <text evidence="2">Belongs to the TonB family.</text>
</comment>
<dbReference type="GO" id="GO:0031992">
    <property type="term" value="F:energy transducer activity"/>
    <property type="evidence" value="ECO:0007669"/>
    <property type="project" value="TreeGrafter"/>
</dbReference>
<keyword evidence="7" id="KW-0653">Protein transport</keyword>
<dbReference type="NCBIfam" id="TIGR01352">
    <property type="entry name" value="tonB_Cterm"/>
    <property type="match status" value="1"/>
</dbReference>
<dbReference type="PROSITE" id="PS52015">
    <property type="entry name" value="TONB_CTD"/>
    <property type="match status" value="1"/>
</dbReference>